<evidence type="ECO:0000256" key="1">
    <source>
        <dbReference type="ARBA" id="ARBA00004613"/>
    </source>
</evidence>
<dbReference type="SUPFAM" id="SSF53187">
    <property type="entry name" value="Zn-dependent exopeptidases"/>
    <property type="match status" value="1"/>
</dbReference>
<keyword evidence="3" id="KW-0482">Metalloprotease</keyword>
<keyword evidence="3" id="KW-0645">Protease</keyword>
<dbReference type="Gene3D" id="2.60.40.10">
    <property type="entry name" value="Immunoglobulins"/>
    <property type="match status" value="1"/>
</dbReference>
<organism evidence="5 6">
    <name type="scientific">Pendulispora rubella</name>
    <dbReference type="NCBI Taxonomy" id="2741070"/>
    <lineage>
        <taxon>Bacteria</taxon>
        <taxon>Pseudomonadati</taxon>
        <taxon>Myxococcota</taxon>
        <taxon>Myxococcia</taxon>
        <taxon>Myxococcales</taxon>
        <taxon>Sorangiineae</taxon>
        <taxon>Pendulisporaceae</taxon>
        <taxon>Pendulispora</taxon>
    </lineage>
</organism>
<dbReference type="InterPro" id="IPR013783">
    <property type="entry name" value="Ig-like_fold"/>
</dbReference>
<evidence type="ECO:0000256" key="2">
    <source>
        <dbReference type="ARBA" id="ARBA00022525"/>
    </source>
</evidence>
<proteinExistence type="predicted"/>
<dbReference type="InterPro" id="IPR045175">
    <property type="entry name" value="M28_fam"/>
</dbReference>
<dbReference type="InterPro" id="IPR003961">
    <property type="entry name" value="FN3_dom"/>
</dbReference>
<dbReference type="PANTHER" id="PTHR12147:SF26">
    <property type="entry name" value="PEPTIDASE M28 DOMAIN-CONTAINING PROTEIN"/>
    <property type="match status" value="1"/>
</dbReference>
<dbReference type="Pfam" id="PF00041">
    <property type="entry name" value="fn3"/>
    <property type="match status" value="1"/>
</dbReference>
<dbReference type="SMART" id="SM00060">
    <property type="entry name" value="FN3"/>
    <property type="match status" value="1"/>
</dbReference>
<dbReference type="SUPFAM" id="SSF49265">
    <property type="entry name" value="Fibronectin type III"/>
    <property type="match status" value="1"/>
</dbReference>
<feature type="domain" description="Fibronectin type-III" evidence="4">
    <location>
        <begin position="394"/>
        <end position="481"/>
    </location>
</feature>
<keyword evidence="2" id="KW-0964">Secreted</keyword>
<dbReference type="CDD" id="cd00063">
    <property type="entry name" value="FN3"/>
    <property type="match status" value="1"/>
</dbReference>
<keyword evidence="6" id="KW-1185">Reference proteome</keyword>
<dbReference type="Proteomes" id="UP001374803">
    <property type="component" value="Chromosome"/>
</dbReference>
<dbReference type="EMBL" id="CP089983">
    <property type="protein sequence ID" value="WXB05793.1"/>
    <property type="molecule type" value="Genomic_DNA"/>
</dbReference>
<protein>
    <submittedName>
        <fullName evidence="5">M28 family metallopeptidase</fullName>
    </submittedName>
</protein>
<evidence type="ECO:0000256" key="3">
    <source>
        <dbReference type="ARBA" id="ARBA00023049"/>
    </source>
</evidence>
<evidence type="ECO:0000313" key="5">
    <source>
        <dbReference type="EMBL" id="WXB05793.1"/>
    </source>
</evidence>
<accession>A0ABZ2L4J9</accession>
<reference evidence="5" key="1">
    <citation type="submission" date="2021-12" db="EMBL/GenBank/DDBJ databases">
        <title>Discovery of the Pendulisporaceae a myxobacterial family with distinct sporulation behavior and unique specialized metabolism.</title>
        <authorList>
            <person name="Garcia R."/>
            <person name="Popoff A."/>
            <person name="Bader C.D."/>
            <person name="Loehr J."/>
            <person name="Walesch S."/>
            <person name="Walt C."/>
            <person name="Boldt J."/>
            <person name="Bunk B."/>
            <person name="Haeckl F.J.F.P.J."/>
            <person name="Gunesch A.P."/>
            <person name="Birkelbach J."/>
            <person name="Nuebel U."/>
            <person name="Pietschmann T."/>
            <person name="Bach T."/>
            <person name="Mueller R."/>
        </authorList>
    </citation>
    <scope>NUCLEOTIDE SEQUENCE</scope>
    <source>
        <strain evidence="5">MSr11367</strain>
    </source>
</reference>
<comment type="subcellular location">
    <subcellularLocation>
        <location evidence="1">Secreted</location>
    </subcellularLocation>
</comment>
<gene>
    <name evidence="5" type="ORF">LVJ94_00760</name>
</gene>
<dbReference type="Pfam" id="PF04389">
    <property type="entry name" value="Peptidase_M28"/>
    <property type="match status" value="1"/>
</dbReference>
<dbReference type="PANTHER" id="PTHR12147">
    <property type="entry name" value="METALLOPEPTIDASE M28 FAMILY MEMBER"/>
    <property type="match status" value="1"/>
</dbReference>
<sequence length="481" mass="52489">MVRYRGHLLAGSAALIALVPFVLDCSEQSLQTAQTTHPMEAVETTAAESALGLERVPQDIRQMLREMDDANVERTIRRLVAFGSRNTLSAQDDPARGIGAARDWLEAQFEAIAATSGGRMTVELQSYVQPPASRIPVPTRITNVVATLRGTQAESVDRTYVVSGHYDSMCTDPVNAVCDSPGANDDASGVAAVVEMARVMATRTFDATIVFMAVAGEEQGLYGSTYAASQAKAAGRNIAGMFTNDIVGSSRADTGERDPRTVRVFAEGVPTAETPDEANIRRSVGGENDSPSRQLARFIKEVGENSATGMHVNIMYRRDRYRRGGDHIPFLQQGYPAVRFTEPHENYAHQHQDVRVEGEVQYGDLPEFVDFAYTTRVAKVNAAALAALARGPAAPKNLKIVTARLTNDTELVWDANPEPDVAGYEIVYRETTEPLWTDTIRAGNVTTYVVPNLSKDNYFFGVRAVDRDGHRSPVSFPRPSM</sequence>
<dbReference type="PROSITE" id="PS50853">
    <property type="entry name" value="FN3"/>
    <property type="match status" value="1"/>
</dbReference>
<keyword evidence="3" id="KW-0378">Hydrolase</keyword>
<evidence type="ECO:0000259" key="4">
    <source>
        <dbReference type="PROSITE" id="PS50853"/>
    </source>
</evidence>
<evidence type="ECO:0000313" key="6">
    <source>
        <dbReference type="Proteomes" id="UP001374803"/>
    </source>
</evidence>
<dbReference type="InterPro" id="IPR036116">
    <property type="entry name" value="FN3_sf"/>
</dbReference>
<dbReference type="InterPro" id="IPR007484">
    <property type="entry name" value="Peptidase_M28"/>
</dbReference>
<dbReference type="RefSeq" id="WP_394835441.1">
    <property type="nucleotide sequence ID" value="NZ_CP089929.1"/>
</dbReference>
<name>A0ABZ2L4J9_9BACT</name>
<dbReference type="Gene3D" id="3.40.630.10">
    <property type="entry name" value="Zn peptidases"/>
    <property type="match status" value="1"/>
</dbReference>